<evidence type="ECO:0000256" key="1">
    <source>
        <dbReference type="ARBA" id="ARBA00004429"/>
    </source>
</evidence>
<comment type="similarity">
    <text evidence="7">Belongs to the methyl-accepting chemotaxis (MCP) protein family.</text>
</comment>
<dbReference type="PROSITE" id="PS50192">
    <property type="entry name" value="T_SNARE"/>
    <property type="match status" value="1"/>
</dbReference>
<evidence type="ECO:0000256" key="7">
    <source>
        <dbReference type="ARBA" id="ARBA00029447"/>
    </source>
</evidence>
<evidence type="ECO:0000256" key="9">
    <source>
        <dbReference type="SAM" id="Phobius"/>
    </source>
</evidence>
<dbReference type="SMART" id="SM00283">
    <property type="entry name" value="MA"/>
    <property type="match status" value="1"/>
</dbReference>
<evidence type="ECO:0000313" key="13">
    <source>
        <dbReference type="EMBL" id="WAJ69407.1"/>
    </source>
</evidence>
<feature type="transmembrane region" description="Helical" evidence="9">
    <location>
        <begin position="12"/>
        <end position="31"/>
    </location>
</feature>
<keyword evidence="4 9" id="KW-1133">Transmembrane helix</keyword>
<name>A0ABY7AJK5_9ALTE</name>
<dbReference type="CDD" id="cd11386">
    <property type="entry name" value="MCP_signal"/>
    <property type="match status" value="1"/>
</dbReference>
<evidence type="ECO:0000256" key="3">
    <source>
        <dbReference type="ARBA" id="ARBA00022692"/>
    </source>
</evidence>
<evidence type="ECO:0000256" key="8">
    <source>
        <dbReference type="PROSITE-ProRule" id="PRU00284"/>
    </source>
</evidence>
<dbReference type="InterPro" id="IPR004089">
    <property type="entry name" value="MCPsignal_dom"/>
</dbReference>
<dbReference type="PRINTS" id="PR00260">
    <property type="entry name" value="CHEMTRNSDUCR"/>
</dbReference>
<accession>A0ABY7AJK5</accession>
<organism evidence="13 14">
    <name type="scientific">Catenovulum adriaticum</name>
    <dbReference type="NCBI Taxonomy" id="2984846"/>
    <lineage>
        <taxon>Bacteria</taxon>
        <taxon>Pseudomonadati</taxon>
        <taxon>Pseudomonadota</taxon>
        <taxon>Gammaproteobacteria</taxon>
        <taxon>Alteromonadales</taxon>
        <taxon>Alteromonadaceae</taxon>
        <taxon>Catenovulum</taxon>
    </lineage>
</organism>
<dbReference type="InterPro" id="IPR032255">
    <property type="entry name" value="HBM"/>
</dbReference>
<feature type="domain" description="Methyl-accepting transducer" evidence="10">
    <location>
        <begin position="354"/>
        <end position="590"/>
    </location>
</feature>
<feature type="transmembrane region" description="Helical" evidence="9">
    <location>
        <begin position="273"/>
        <end position="294"/>
    </location>
</feature>
<keyword evidence="3 9" id="KW-0812">Transmembrane</keyword>
<evidence type="ECO:0000256" key="6">
    <source>
        <dbReference type="ARBA" id="ARBA00023224"/>
    </source>
</evidence>
<feature type="domain" description="T-SNARE coiled-coil homology" evidence="11">
    <location>
        <begin position="541"/>
        <end position="586"/>
    </location>
</feature>
<dbReference type="PROSITE" id="PS50885">
    <property type="entry name" value="HAMP"/>
    <property type="match status" value="1"/>
</dbReference>
<keyword evidence="5 9" id="KW-0472">Membrane</keyword>
<dbReference type="PANTHER" id="PTHR32089">
    <property type="entry name" value="METHYL-ACCEPTING CHEMOTAXIS PROTEIN MCPB"/>
    <property type="match status" value="1"/>
</dbReference>
<proteinExistence type="inferred from homology"/>
<dbReference type="InterPro" id="IPR000727">
    <property type="entry name" value="T_SNARE_dom"/>
</dbReference>
<evidence type="ECO:0000313" key="14">
    <source>
        <dbReference type="Proteomes" id="UP001163726"/>
    </source>
</evidence>
<dbReference type="Pfam" id="PF00672">
    <property type="entry name" value="HAMP"/>
    <property type="match status" value="1"/>
</dbReference>
<evidence type="ECO:0000259" key="10">
    <source>
        <dbReference type="PROSITE" id="PS50111"/>
    </source>
</evidence>
<evidence type="ECO:0000256" key="5">
    <source>
        <dbReference type="ARBA" id="ARBA00023136"/>
    </source>
</evidence>
<feature type="domain" description="HAMP" evidence="12">
    <location>
        <begin position="296"/>
        <end position="349"/>
    </location>
</feature>
<keyword evidence="2" id="KW-0997">Cell inner membrane</keyword>
<evidence type="ECO:0000259" key="11">
    <source>
        <dbReference type="PROSITE" id="PS50192"/>
    </source>
</evidence>
<protein>
    <submittedName>
        <fullName evidence="13">Methyl-accepting chemotaxis protein</fullName>
    </submittedName>
</protein>
<dbReference type="InterPro" id="IPR004090">
    <property type="entry name" value="Chemotax_Me-accpt_rcpt"/>
</dbReference>
<dbReference type="PROSITE" id="PS50111">
    <property type="entry name" value="CHEMOTAXIS_TRANSDUC_2"/>
    <property type="match status" value="1"/>
</dbReference>
<dbReference type="SMART" id="SM00304">
    <property type="entry name" value="HAMP"/>
    <property type="match status" value="1"/>
</dbReference>
<evidence type="ECO:0000259" key="12">
    <source>
        <dbReference type="PROSITE" id="PS50885"/>
    </source>
</evidence>
<dbReference type="Gene3D" id="1.10.287.950">
    <property type="entry name" value="Methyl-accepting chemotaxis protein"/>
    <property type="match status" value="1"/>
</dbReference>
<gene>
    <name evidence="13" type="ORF">OLW01_09470</name>
</gene>
<dbReference type="EMBL" id="CP109965">
    <property type="protein sequence ID" value="WAJ69407.1"/>
    <property type="molecule type" value="Genomic_DNA"/>
</dbReference>
<dbReference type="InterPro" id="IPR003660">
    <property type="entry name" value="HAMP_dom"/>
</dbReference>
<sequence length="626" mass="69937">MNFMYQLSIRQRTYLNIFISCLGIIVIVSIISSDFTKLNALNDEKLHIAQLETSVLELRRAEKDFLARKSLSYVSEFEEKHDNIKQQISDMKSSLQVSDIDTRALADFAKQIETYKRLFIEISQHQKSIGLDHESGYYGTLRAAVHKIEDLIKQQQNDALLVQMLQLRRAEKDFMLRMDTKYLDKFTVLINNFSTQINAADINSQVKSQIQQALAKYKNDFNAFVQAYMTLGLNSQSGLKGQMRNSIHQTEQSLNTLLTQTTSAIKTKFENTLFNGITAIIIVILLLIIAAYFVSISITRPIDKLCQTIEKIRQTNDLSIRLDESGNDEISFLSKTFNQLQADFSDAIGYINATTAELDNTMAKLSQMTADTQNFMQEQHSQADMAATAATEMQTTVAEIAQNTESAASNAANTASLTNQGKQQVDQTVSVISELAEHLNNASSEINKLEDDSRTIGNIIEVIQGIAEQTNLLALNAAIESARAGEQGRGFAVVADEVRNLAMRTQESTKQIETTISQLQNRSSAIVSLIQTCLHNGETSVEQAQRANQMLEQIQGEISSISDMSTMIATAVEEQNVVTDEVNQNVVKIRDISDEIYKMSETNTHISQSINASITELHQSVDKFKV</sequence>
<evidence type="ECO:0000256" key="4">
    <source>
        <dbReference type="ARBA" id="ARBA00022989"/>
    </source>
</evidence>
<evidence type="ECO:0000256" key="2">
    <source>
        <dbReference type="ARBA" id="ARBA00022519"/>
    </source>
</evidence>
<dbReference type="PANTHER" id="PTHR32089:SF119">
    <property type="entry name" value="METHYL-ACCEPTING CHEMOTAXIS PROTEIN CTPL"/>
    <property type="match status" value="1"/>
</dbReference>
<dbReference type="CDD" id="cd06225">
    <property type="entry name" value="HAMP"/>
    <property type="match status" value="1"/>
</dbReference>
<reference evidence="13" key="1">
    <citation type="submission" date="2022-10" db="EMBL/GenBank/DDBJ databases">
        <title>Catenovulum adriacola sp. nov. isolated in the Harbour of Susak.</title>
        <authorList>
            <person name="Schoch T."/>
            <person name="Reich S.J."/>
            <person name="Stoeferle S."/>
            <person name="Flaiz M."/>
            <person name="Kazda M."/>
            <person name="Riedel C.U."/>
            <person name="Duerre P."/>
        </authorList>
    </citation>
    <scope>NUCLEOTIDE SEQUENCE</scope>
    <source>
        <strain evidence="13">TS8</strain>
    </source>
</reference>
<keyword evidence="14" id="KW-1185">Reference proteome</keyword>
<dbReference type="RefSeq" id="WP_268073625.1">
    <property type="nucleotide sequence ID" value="NZ_CP109965.1"/>
</dbReference>
<comment type="subcellular location">
    <subcellularLocation>
        <location evidence="1">Cell inner membrane</location>
        <topology evidence="1">Multi-pass membrane protein</topology>
    </subcellularLocation>
</comment>
<dbReference type="Pfam" id="PF00015">
    <property type="entry name" value="MCPsignal"/>
    <property type="match status" value="1"/>
</dbReference>
<dbReference type="SMART" id="SM01358">
    <property type="entry name" value="HBM"/>
    <property type="match status" value="1"/>
</dbReference>
<keyword evidence="6 8" id="KW-0807">Transducer</keyword>
<keyword evidence="2" id="KW-1003">Cell membrane</keyword>
<dbReference type="Proteomes" id="UP001163726">
    <property type="component" value="Chromosome"/>
</dbReference>
<dbReference type="SUPFAM" id="SSF58104">
    <property type="entry name" value="Methyl-accepting chemotaxis protein (MCP) signaling domain"/>
    <property type="match status" value="1"/>
</dbReference>